<accession>A0ABM3FIL6</accession>
<dbReference type="InterPro" id="IPR012337">
    <property type="entry name" value="RNaseH-like_sf"/>
</dbReference>
<name>A0ABM3FIL6_NEOLC</name>
<dbReference type="PANTHER" id="PTHR45749:SF14">
    <property type="entry name" value="TTF-TYPE DOMAIN-CONTAINING PROTEIN"/>
    <property type="match status" value="1"/>
</dbReference>
<dbReference type="RefSeq" id="XP_046587864.1">
    <property type="nucleotide sequence ID" value="XM_046731908.1"/>
</dbReference>
<evidence type="ECO:0000313" key="2">
    <source>
        <dbReference type="Proteomes" id="UP000829291"/>
    </source>
</evidence>
<keyword evidence="2" id="KW-1185">Reference proteome</keyword>
<dbReference type="GeneID" id="124293012"/>
<dbReference type="InterPro" id="IPR025398">
    <property type="entry name" value="DUF4371"/>
</dbReference>
<evidence type="ECO:0000259" key="1">
    <source>
        <dbReference type="Pfam" id="PF14291"/>
    </source>
</evidence>
<gene>
    <name evidence="3" type="primary">LOC124293012</name>
</gene>
<reference evidence="3" key="1">
    <citation type="submission" date="2025-08" db="UniProtKB">
        <authorList>
            <consortium name="RefSeq"/>
        </authorList>
    </citation>
    <scope>IDENTIFICATION</scope>
    <source>
        <tissue evidence="3">Thorax and Abdomen</tissue>
    </source>
</reference>
<dbReference type="Proteomes" id="UP000829291">
    <property type="component" value="Chromosome 2"/>
</dbReference>
<feature type="domain" description="DUF4371" evidence="1">
    <location>
        <begin position="126"/>
        <end position="299"/>
    </location>
</feature>
<organism evidence="2 3">
    <name type="scientific">Neodiprion lecontei</name>
    <name type="common">Redheaded pine sawfly</name>
    <dbReference type="NCBI Taxonomy" id="441921"/>
    <lineage>
        <taxon>Eukaryota</taxon>
        <taxon>Metazoa</taxon>
        <taxon>Ecdysozoa</taxon>
        <taxon>Arthropoda</taxon>
        <taxon>Hexapoda</taxon>
        <taxon>Insecta</taxon>
        <taxon>Pterygota</taxon>
        <taxon>Neoptera</taxon>
        <taxon>Endopterygota</taxon>
        <taxon>Hymenoptera</taxon>
        <taxon>Tenthredinoidea</taxon>
        <taxon>Diprionidae</taxon>
        <taxon>Diprioninae</taxon>
        <taxon>Neodiprion</taxon>
    </lineage>
</organism>
<dbReference type="Pfam" id="PF14291">
    <property type="entry name" value="DUF4371"/>
    <property type="match status" value="1"/>
</dbReference>
<protein>
    <submittedName>
        <fullName evidence="3">Zinc finger MYM-type protein 1-like</fullName>
    </submittedName>
</protein>
<dbReference type="SUPFAM" id="SSF53098">
    <property type="entry name" value="Ribonuclease H-like"/>
    <property type="match status" value="1"/>
</dbReference>
<dbReference type="PANTHER" id="PTHR45749">
    <property type="match status" value="1"/>
</dbReference>
<sequence length="367" mass="41319">MGKKSEVGKNQPGPPLKMLLAGRGVPQAFRKWQSTYPGLDLNSNSRAICKLCTEATQKKLPLAKNSQIVIGQSTWVEDGFDTWKNAVLRFMKHEKSELHREALTGIANLSKPTVVSSLSHGKKKEMADARIALETMFNTVNVLARQGLALRGRDNDENSNLIQLLKMRTEDVPQLEAWLKRTSYKWLHHDSVNEILEIMAEDLIQKLLRKIKSVAYFALIADETADITRVEQVSISIRIVLDDLSIEHIFMGFYATSNTRAETLFKIMKNVLLRFNLNIATLRGQCYDGASNVSGRLTGLQARIHEEEPRTLHVHCSAHTTNLVAQDAMEAVKSAINFIGVIKELINFIRYSPKSGRVQTSPNRRLT</sequence>
<evidence type="ECO:0000313" key="3">
    <source>
        <dbReference type="RefSeq" id="XP_046587864.1"/>
    </source>
</evidence>
<proteinExistence type="predicted"/>